<dbReference type="EMBL" id="CP011924">
    <property type="protein sequence ID" value="ATD08944.1"/>
    <property type="molecule type" value="Genomic_DNA"/>
</dbReference>
<accession>A0ABM6NJ33</accession>
<organism evidence="1 2">
    <name type="scientific">Pseudoalteromonas piscicida</name>
    <dbReference type="NCBI Taxonomy" id="43662"/>
    <lineage>
        <taxon>Bacteria</taxon>
        <taxon>Pseudomonadati</taxon>
        <taxon>Pseudomonadota</taxon>
        <taxon>Gammaproteobacteria</taxon>
        <taxon>Alteromonadales</taxon>
        <taxon>Pseudoalteromonadaceae</taxon>
        <taxon>Pseudoalteromonas</taxon>
    </lineage>
</organism>
<name>A0ABM6NJ33_PSEO7</name>
<keyword evidence="2" id="KW-1185">Reference proteome</keyword>
<gene>
    <name evidence="1" type="ORF">PPIS_a4295</name>
</gene>
<evidence type="ECO:0000313" key="2">
    <source>
        <dbReference type="Proteomes" id="UP000016521"/>
    </source>
</evidence>
<dbReference type="Proteomes" id="UP000016521">
    <property type="component" value="Chromosome I"/>
</dbReference>
<reference evidence="1 2" key="1">
    <citation type="submission" date="2015-06" db="EMBL/GenBank/DDBJ databases">
        <authorList>
            <person name="Xie B.-B."/>
            <person name="Rong J.-C."/>
            <person name="Qin Q.-L."/>
            <person name="Zhang Y.-Z."/>
        </authorList>
    </citation>
    <scope>NUCLEOTIDE SEQUENCE [LARGE SCALE GENOMIC DNA]</scope>
    <source>
        <strain evidence="1 2">JCM 20779</strain>
    </source>
</reference>
<protein>
    <submittedName>
        <fullName evidence="1">Uncharacterized protein</fullName>
    </submittedName>
</protein>
<proteinExistence type="predicted"/>
<evidence type="ECO:0000313" key="1">
    <source>
        <dbReference type="EMBL" id="ATD08944.1"/>
    </source>
</evidence>
<sequence>MAFFQFQKWNKSTLEQAKALPVKKANLKIKIVDSHAYYL</sequence>